<evidence type="ECO:0000313" key="1">
    <source>
        <dbReference type="EMBL" id="QBK87707.1"/>
    </source>
</evidence>
<gene>
    <name evidence="1" type="ORF">LCMAC202_00430</name>
</gene>
<proteinExistence type="predicted"/>
<organism evidence="1">
    <name type="scientific">Marseillevirus LCMAC202</name>
    <dbReference type="NCBI Taxonomy" id="2506606"/>
    <lineage>
        <taxon>Viruses</taxon>
        <taxon>Varidnaviria</taxon>
        <taxon>Bamfordvirae</taxon>
        <taxon>Nucleocytoviricota</taxon>
        <taxon>Megaviricetes</taxon>
        <taxon>Pimascovirales</taxon>
        <taxon>Pimascovirales incertae sedis</taxon>
        <taxon>Marseilleviridae</taxon>
    </lineage>
</organism>
<protein>
    <submittedName>
        <fullName evidence="1">Uncharacterized protein</fullName>
    </submittedName>
</protein>
<name>A0A481YXX6_9VIRU</name>
<reference evidence="1" key="1">
    <citation type="journal article" date="2019" name="MBio">
        <title>Virus Genomes from Deep Sea Sediments Expand the Ocean Megavirome and Support Independent Origins of Viral Gigantism.</title>
        <authorList>
            <person name="Backstrom D."/>
            <person name="Yutin N."/>
            <person name="Jorgensen S.L."/>
            <person name="Dharamshi J."/>
            <person name="Homa F."/>
            <person name="Zaremba-Niedwiedzka K."/>
            <person name="Spang A."/>
            <person name="Wolf Y.I."/>
            <person name="Koonin E.V."/>
            <person name="Ettema T.J."/>
        </authorList>
    </citation>
    <scope>NUCLEOTIDE SEQUENCE</scope>
</reference>
<accession>A0A481YXX6</accession>
<sequence>MSVYLQFDSSARSNPYIKRDLGAGVVFVPNDNYPNNPAPASPEAYQLNKNLVQTPTNYRVFYRELNDANNVRTIGFLAHCKERPTNLNFSVESCVVVVPSNGLVPRVDNTGAITFVSILDEPYLYVRMLPINHAEGNLIYSNNPGADDATFIVWCDKIQGGTDGSPPITEIDRPNPCLPISEINTARWVIYKSCMITVMRLDLEAEEWQIRIYDRFGNDVILGESDNGGAGFNQQEPPPIDPNLQTMLLVGIKPNYPL</sequence>
<dbReference type="EMBL" id="MK500369">
    <property type="protein sequence ID" value="QBK87707.1"/>
    <property type="molecule type" value="Genomic_DNA"/>
</dbReference>